<dbReference type="PANTHER" id="PTHR33133:SF51">
    <property type="entry name" value="THH1_TOM1_TOM3 DOMAIN-CONTAINING PROTEIN"/>
    <property type="match status" value="1"/>
</dbReference>
<keyword evidence="3" id="KW-1185">Reference proteome</keyword>
<dbReference type="EMBL" id="WJXA01000011">
    <property type="protein sequence ID" value="KAF7127880.1"/>
    <property type="molecule type" value="Genomic_DNA"/>
</dbReference>
<name>A0A834L8T7_RHOSS</name>
<evidence type="ECO:0000313" key="2">
    <source>
        <dbReference type="EMBL" id="KAF7127880.1"/>
    </source>
</evidence>
<feature type="transmembrane region" description="Helical" evidence="1">
    <location>
        <begin position="194"/>
        <end position="218"/>
    </location>
</feature>
<dbReference type="OrthoDB" id="1908649at2759"/>
<keyword evidence="1" id="KW-0812">Transmembrane</keyword>
<organism evidence="2 3">
    <name type="scientific">Rhododendron simsii</name>
    <name type="common">Sims's rhododendron</name>
    <dbReference type="NCBI Taxonomy" id="118357"/>
    <lineage>
        <taxon>Eukaryota</taxon>
        <taxon>Viridiplantae</taxon>
        <taxon>Streptophyta</taxon>
        <taxon>Embryophyta</taxon>
        <taxon>Tracheophyta</taxon>
        <taxon>Spermatophyta</taxon>
        <taxon>Magnoliopsida</taxon>
        <taxon>eudicotyledons</taxon>
        <taxon>Gunneridae</taxon>
        <taxon>Pentapetalae</taxon>
        <taxon>asterids</taxon>
        <taxon>Ericales</taxon>
        <taxon>Ericaceae</taxon>
        <taxon>Ericoideae</taxon>
        <taxon>Rhodoreae</taxon>
        <taxon>Rhododendron</taxon>
    </lineage>
</organism>
<feature type="transmembrane region" description="Helical" evidence="1">
    <location>
        <begin position="104"/>
        <end position="124"/>
    </location>
</feature>
<feature type="transmembrane region" description="Helical" evidence="1">
    <location>
        <begin position="130"/>
        <end position="150"/>
    </location>
</feature>
<comment type="caution">
    <text evidence="2">The sequence shown here is derived from an EMBL/GenBank/DDBJ whole genome shotgun (WGS) entry which is preliminary data.</text>
</comment>
<feature type="transmembrane region" description="Helical" evidence="1">
    <location>
        <begin position="64"/>
        <end position="92"/>
    </location>
</feature>
<proteinExistence type="predicted"/>
<evidence type="ECO:0000256" key="1">
    <source>
        <dbReference type="SAM" id="Phobius"/>
    </source>
</evidence>
<keyword evidence="1" id="KW-1133">Transmembrane helix</keyword>
<keyword evidence="1" id="KW-0472">Membrane</keyword>
<gene>
    <name evidence="2" type="ORF">RHSIM_Rhsim11G0075700</name>
</gene>
<protein>
    <submittedName>
        <fullName evidence="2">Uncharacterized protein</fullName>
    </submittedName>
</protein>
<dbReference type="AlphaFoldDB" id="A0A834L8T7"/>
<sequence>MDREQKDMQFLGLFGIYQESYKIIFNFRRIFSKISLAFILPLSLILLANIAVSDSLSPEGAAFWLIEFVYLTFFLVFSVLFTSAVVYTGYDVPIMLWRVTIKRVYIAGLVFFLATMIFNVVVVGNVHMTVVWWLAGIVSVLEDIKGIKAMTKSRNLIQGKMWIAIVILLKLEAAIFGILILFESQVVHTGSFGIAGRLAFGFLCLSMLLSVFLFALVIETMIYFMCKSYHHENINKLSLSDHLDEV</sequence>
<reference evidence="2" key="1">
    <citation type="submission" date="2019-11" db="EMBL/GenBank/DDBJ databases">
        <authorList>
            <person name="Liu Y."/>
            <person name="Hou J."/>
            <person name="Li T.-Q."/>
            <person name="Guan C.-H."/>
            <person name="Wu X."/>
            <person name="Wu H.-Z."/>
            <person name="Ling F."/>
            <person name="Zhang R."/>
            <person name="Shi X.-G."/>
            <person name="Ren J.-P."/>
            <person name="Chen E.-F."/>
            <person name="Sun J.-M."/>
        </authorList>
    </citation>
    <scope>NUCLEOTIDE SEQUENCE</scope>
    <source>
        <strain evidence="2">Adult_tree_wgs_1</strain>
        <tissue evidence="2">Leaves</tissue>
    </source>
</reference>
<dbReference type="PANTHER" id="PTHR33133">
    <property type="entry name" value="OS08G0107100 PROTEIN-RELATED"/>
    <property type="match status" value="1"/>
</dbReference>
<evidence type="ECO:0000313" key="3">
    <source>
        <dbReference type="Proteomes" id="UP000626092"/>
    </source>
</evidence>
<accession>A0A834L8T7</accession>
<dbReference type="Proteomes" id="UP000626092">
    <property type="component" value="Unassembled WGS sequence"/>
</dbReference>
<feature type="transmembrane region" description="Helical" evidence="1">
    <location>
        <begin position="30"/>
        <end position="52"/>
    </location>
</feature>
<feature type="transmembrane region" description="Helical" evidence="1">
    <location>
        <begin position="162"/>
        <end position="182"/>
    </location>
</feature>